<evidence type="ECO:0000256" key="2">
    <source>
        <dbReference type="ARBA" id="ARBA00022741"/>
    </source>
</evidence>
<organism evidence="7 8">
    <name type="scientific">Coniosporium apollinis</name>
    <dbReference type="NCBI Taxonomy" id="61459"/>
    <lineage>
        <taxon>Eukaryota</taxon>
        <taxon>Fungi</taxon>
        <taxon>Dikarya</taxon>
        <taxon>Ascomycota</taxon>
        <taxon>Pezizomycotina</taxon>
        <taxon>Dothideomycetes</taxon>
        <taxon>Dothideomycetes incertae sedis</taxon>
        <taxon>Coniosporium</taxon>
    </lineage>
</organism>
<dbReference type="PANTHER" id="PTHR12358">
    <property type="entry name" value="SPHINGOSINE KINASE"/>
    <property type="match status" value="1"/>
</dbReference>
<feature type="region of interest" description="Disordered" evidence="5">
    <location>
        <begin position="1"/>
        <end position="24"/>
    </location>
</feature>
<keyword evidence="8" id="KW-1185">Reference proteome</keyword>
<name>A0ABQ9NPQ6_9PEZI</name>
<dbReference type="PROSITE" id="PS50146">
    <property type="entry name" value="DAGK"/>
    <property type="match status" value="1"/>
</dbReference>
<dbReference type="InterPro" id="IPR016064">
    <property type="entry name" value="NAD/diacylglycerol_kinase_sf"/>
</dbReference>
<dbReference type="InterPro" id="IPR045540">
    <property type="entry name" value="YegS/DAGK_C"/>
</dbReference>
<dbReference type="Pfam" id="PF00781">
    <property type="entry name" value="DAGK_cat"/>
    <property type="match status" value="1"/>
</dbReference>
<comment type="caution">
    <text evidence="7">The sequence shown here is derived from an EMBL/GenBank/DDBJ whole genome shotgun (WGS) entry which is preliminary data.</text>
</comment>
<proteinExistence type="predicted"/>
<dbReference type="EMBL" id="JAPDRL010000041">
    <property type="protein sequence ID" value="KAJ9663746.1"/>
    <property type="molecule type" value="Genomic_DNA"/>
</dbReference>
<keyword evidence="1 7" id="KW-0808">Transferase</keyword>
<reference evidence="7" key="1">
    <citation type="submission" date="2022-10" db="EMBL/GenBank/DDBJ databases">
        <title>Culturing micro-colonial fungi from biological soil crusts in the Mojave desert and describing Neophaeococcomyces mojavensis, and introducing the new genera and species Taxawa tesnikishii.</title>
        <authorList>
            <person name="Kurbessoian T."/>
            <person name="Stajich J.E."/>
        </authorList>
    </citation>
    <scope>NUCLEOTIDE SEQUENCE</scope>
    <source>
        <strain evidence="7">TK_1</strain>
    </source>
</reference>
<sequence length="509" mass="55656">MTAESISDGNPFDDPLSTEPQPEVAPEATLAVGRNASLTLATDSLIILDEGFVGRDTSNCCGLLPSRSKTTLAVPFFNILWAELSDWEIAIRYARQVSKDVVRPACINYTIDKNDRVHAQAWIEQLLNRAYGASQRQKRIKVLINPFGGKGSAAKWYTQDIEPIFAAARCEVDVERTQYMGHARDLVAESLDTDVWDVIACCSGDGVPHEVFNGLARKKDAARALAQVAVVQLPCGTGNAMSLNLCGSNSPSIAALGVVKGIRTPLDLISITQGDTRSLSFLSQSVGIIAESDLGTENLRWMGSARFTYGFLIRLLGKTVYPCEIAVQLEDDQKSSIREAFRAEASKPLPSTLQRDLPPPDAGLPALRFGTVNDPLPSHWQLVPHDKIGNFYTGNMAYMSPDNPVFPGALPNDGCLDMVCIDGDIPRSTALKMLLSVGKGAFFDMPEVTYRKVSAYRIIPKQRVKRKEDGYISIDGERVPFAPFQVEVHRGLGTVLSRTGHMYEAHGLR</sequence>
<evidence type="ECO:0000313" key="8">
    <source>
        <dbReference type="Proteomes" id="UP001172684"/>
    </source>
</evidence>
<dbReference type="GO" id="GO:0008481">
    <property type="term" value="F:sphingosine kinase activity"/>
    <property type="evidence" value="ECO:0007669"/>
    <property type="project" value="UniProtKB-EC"/>
</dbReference>
<dbReference type="InterPro" id="IPR055916">
    <property type="entry name" value="DUF7493"/>
</dbReference>
<evidence type="ECO:0000256" key="5">
    <source>
        <dbReference type="SAM" id="MobiDB-lite"/>
    </source>
</evidence>
<gene>
    <name evidence="7" type="primary">LCB4</name>
    <name evidence="7" type="ORF">H2201_005467</name>
</gene>
<keyword evidence="3 7" id="KW-0418">Kinase</keyword>
<dbReference type="EC" id="2.7.1.91" evidence="7"/>
<dbReference type="InterPro" id="IPR050187">
    <property type="entry name" value="Lipid_Phosphate_FormReg"/>
</dbReference>
<evidence type="ECO:0000256" key="4">
    <source>
        <dbReference type="ARBA" id="ARBA00022840"/>
    </source>
</evidence>
<dbReference type="Pfam" id="PF19279">
    <property type="entry name" value="YegS_C"/>
    <property type="match status" value="1"/>
</dbReference>
<dbReference type="Gene3D" id="3.40.50.10330">
    <property type="entry name" value="Probable inorganic polyphosphate/atp-NAD kinase, domain 1"/>
    <property type="match status" value="1"/>
</dbReference>
<protein>
    <submittedName>
        <fullName evidence="7">Sphinganine kinase lcb4</fullName>
        <ecNumber evidence="7">2.7.1.91</ecNumber>
    </submittedName>
</protein>
<evidence type="ECO:0000259" key="6">
    <source>
        <dbReference type="PROSITE" id="PS50146"/>
    </source>
</evidence>
<dbReference type="Gene3D" id="2.60.200.40">
    <property type="match status" value="1"/>
</dbReference>
<dbReference type="InterPro" id="IPR017438">
    <property type="entry name" value="ATP-NAD_kinase_N"/>
</dbReference>
<accession>A0ABQ9NPQ6</accession>
<keyword evidence="4" id="KW-0067">ATP-binding</keyword>
<dbReference type="SUPFAM" id="SSF111331">
    <property type="entry name" value="NAD kinase/diacylglycerol kinase-like"/>
    <property type="match status" value="1"/>
</dbReference>
<dbReference type="Pfam" id="PF24321">
    <property type="entry name" value="DUF7493"/>
    <property type="match status" value="1"/>
</dbReference>
<feature type="domain" description="DAGKc" evidence="6">
    <location>
        <begin position="135"/>
        <end position="275"/>
    </location>
</feature>
<evidence type="ECO:0000313" key="7">
    <source>
        <dbReference type="EMBL" id="KAJ9663746.1"/>
    </source>
</evidence>
<dbReference type="Proteomes" id="UP001172684">
    <property type="component" value="Unassembled WGS sequence"/>
</dbReference>
<dbReference type="SMART" id="SM00046">
    <property type="entry name" value="DAGKc"/>
    <property type="match status" value="1"/>
</dbReference>
<dbReference type="PANTHER" id="PTHR12358:SF31">
    <property type="entry name" value="ACYLGLYCEROL KINASE, MITOCHONDRIAL"/>
    <property type="match status" value="1"/>
</dbReference>
<keyword evidence="2" id="KW-0547">Nucleotide-binding</keyword>
<evidence type="ECO:0000256" key="3">
    <source>
        <dbReference type="ARBA" id="ARBA00022777"/>
    </source>
</evidence>
<evidence type="ECO:0000256" key="1">
    <source>
        <dbReference type="ARBA" id="ARBA00022679"/>
    </source>
</evidence>
<dbReference type="InterPro" id="IPR001206">
    <property type="entry name" value="Diacylglycerol_kinase_cat_dom"/>
</dbReference>